<dbReference type="EMBL" id="BPLR01016940">
    <property type="protein sequence ID" value="GIY87471.1"/>
    <property type="molecule type" value="Genomic_DNA"/>
</dbReference>
<organism evidence="1 2">
    <name type="scientific">Caerostris extrusa</name>
    <name type="common">Bark spider</name>
    <name type="synonym">Caerostris bankana</name>
    <dbReference type="NCBI Taxonomy" id="172846"/>
    <lineage>
        <taxon>Eukaryota</taxon>
        <taxon>Metazoa</taxon>
        <taxon>Ecdysozoa</taxon>
        <taxon>Arthropoda</taxon>
        <taxon>Chelicerata</taxon>
        <taxon>Arachnida</taxon>
        <taxon>Araneae</taxon>
        <taxon>Araneomorphae</taxon>
        <taxon>Entelegynae</taxon>
        <taxon>Araneoidea</taxon>
        <taxon>Araneidae</taxon>
        <taxon>Caerostris</taxon>
    </lineage>
</organism>
<dbReference type="Proteomes" id="UP001054945">
    <property type="component" value="Unassembled WGS sequence"/>
</dbReference>
<comment type="caution">
    <text evidence="1">The sequence shown here is derived from an EMBL/GenBank/DDBJ whole genome shotgun (WGS) entry which is preliminary data.</text>
</comment>
<gene>
    <name evidence="1" type="ORF">CEXT_222721</name>
</gene>
<evidence type="ECO:0000313" key="2">
    <source>
        <dbReference type="Proteomes" id="UP001054945"/>
    </source>
</evidence>
<evidence type="ECO:0000313" key="1">
    <source>
        <dbReference type="EMBL" id="GIY87471.1"/>
    </source>
</evidence>
<protein>
    <submittedName>
        <fullName evidence="1">Uncharacterized protein</fullName>
    </submittedName>
</protein>
<dbReference type="AlphaFoldDB" id="A0AAV4WX51"/>
<accession>A0AAV4WX51</accession>
<name>A0AAV4WX51_CAEEX</name>
<keyword evidence="2" id="KW-1185">Reference proteome</keyword>
<proteinExistence type="predicted"/>
<reference evidence="1 2" key="1">
    <citation type="submission" date="2021-06" db="EMBL/GenBank/DDBJ databases">
        <title>Caerostris extrusa draft genome.</title>
        <authorList>
            <person name="Kono N."/>
            <person name="Arakawa K."/>
        </authorList>
    </citation>
    <scope>NUCLEOTIDE SEQUENCE [LARGE SCALE GENOMIC DNA]</scope>
</reference>
<sequence>MKNIRWTPSPFVFERERRVLCYYHNHVRPGKLITGRGVAATLGRCSPVVLSTCLDLFSIHRKCPRNSLGGEKYNNLATIWKIELLLLNSPWRDSDQNRKFYFKYIE</sequence>